<organism evidence="6 7">
    <name type="scientific">Balaenoptera physalus</name>
    <name type="common">Fin whale</name>
    <name type="synonym">Balaena physalus</name>
    <dbReference type="NCBI Taxonomy" id="9770"/>
    <lineage>
        <taxon>Eukaryota</taxon>
        <taxon>Metazoa</taxon>
        <taxon>Chordata</taxon>
        <taxon>Craniata</taxon>
        <taxon>Vertebrata</taxon>
        <taxon>Euteleostomi</taxon>
        <taxon>Mammalia</taxon>
        <taxon>Eutheria</taxon>
        <taxon>Laurasiatheria</taxon>
        <taxon>Artiodactyla</taxon>
        <taxon>Whippomorpha</taxon>
        <taxon>Cetacea</taxon>
        <taxon>Mysticeti</taxon>
        <taxon>Balaenopteridae</taxon>
        <taxon>Balaenoptera</taxon>
    </lineage>
</organism>
<feature type="chain" id="PRO_5025069122" description="Peptidase M12B domain-containing protein" evidence="4">
    <location>
        <begin position="31"/>
        <end position="525"/>
    </location>
</feature>
<protein>
    <recommendedName>
        <fullName evidence="5">Peptidase M12B domain-containing protein</fullName>
    </recommendedName>
</protein>
<evidence type="ECO:0000313" key="6">
    <source>
        <dbReference type="EMBL" id="KAB0341007.1"/>
    </source>
</evidence>
<gene>
    <name evidence="6" type="ORF">E2I00_011893</name>
</gene>
<dbReference type="GO" id="GO:0008584">
    <property type="term" value="P:male gonad development"/>
    <property type="evidence" value="ECO:0007669"/>
    <property type="project" value="TreeGrafter"/>
</dbReference>
<dbReference type="PANTHER" id="PTHR11905:SF116">
    <property type="entry name" value="DISINTEGRIN AND METALLOPROTEINASE DOMAIN-CONTAINING PROTEIN 21"/>
    <property type="match status" value="1"/>
</dbReference>
<keyword evidence="7" id="KW-1185">Reference proteome</keyword>
<evidence type="ECO:0000256" key="4">
    <source>
        <dbReference type="SAM" id="SignalP"/>
    </source>
</evidence>
<feature type="transmembrane region" description="Helical" evidence="3">
    <location>
        <begin position="486"/>
        <end position="510"/>
    </location>
</feature>
<dbReference type="InterPro" id="IPR036436">
    <property type="entry name" value="Disintegrin_dom_sf"/>
</dbReference>
<comment type="caution">
    <text evidence="6">The sequence shown here is derived from an EMBL/GenBank/DDBJ whole genome shotgun (WGS) entry which is preliminary data.</text>
</comment>
<dbReference type="OrthoDB" id="5951731at2759"/>
<dbReference type="InterPro" id="IPR024079">
    <property type="entry name" value="MetalloPept_cat_dom_sf"/>
</dbReference>
<dbReference type="PROSITE" id="PS01186">
    <property type="entry name" value="EGF_2"/>
    <property type="match status" value="1"/>
</dbReference>
<evidence type="ECO:0000256" key="2">
    <source>
        <dbReference type="PROSITE-ProRule" id="PRU00276"/>
    </source>
</evidence>
<dbReference type="GO" id="GO:0004222">
    <property type="term" value="F:metalloendopeptidase activity"/>
    <property type="evidence" value="ECO:0007669"/>
    <property type="project" value="InterPro"/>
</dbReference>
<accession>A0A643AU79</accession>
<dbReference type="SUPFAM" id="SSF57552">
    <property type="entry name" value="Blood coagulation inhibitor (disintegrin)"/>
    <property type="match status" value="1"/>
</dbReference>
<keyword evidence="4" id="KW-0732">Signal</keyword>
<dbReference type="InterPro" id="IPR002870">
    <property type="entry name" value="Peptidase_M12B_N"/>
</dbReference>
<keyword evidence="3" id="KW-0812">Transmembrane</keyword>
<proteinExistence type="predicted"/>
<dbReference type="Proteomes" id="UP000437017">
    <property type="component" value="Unassembled WGS sequence"/>
</dbReference>
<dbReference type="AlphaFoldDB" id="A0A643AU79"/>
<dbReference type="Gene3D" id="3.40.390.10">
    <property type="entry name" value="Collagenase (Catalytic Domain)"/>
    <property type="match status" value="1"/>
</dbReference>
<dbReference type="InterPro" id="IPR001590">
    <property type="entry name" value="Peptidase_M12B"/>
</dbReference>
<comment type="caution">
    <text evidence="2">Lacks conserved residue(s) required for the propagation of feature annotation.</text>
</comment>
<evidence type="ECO:0000313" key="7">
    <source>
        <dbReference type="Proteomes" id="UP000437017"/>
    </source>
</evidence>
<dbReference type="Pfam" id="PF08516">
    <property type="entry name" value="ADAM_CR"/>
    <property type="match status" value="1"/>
</dbReference>
<dbReference type="GO" id="GO:0006508">
    <property type="term" value="P:proteolysis"/>
    <property type="evidence" value="ECO:0007669"/>
    <property type="project" value="InterPro"/>
</dbReference>
<dbReference type="GO" id="GO:1990913">
    <property type="term" value="C:sperm head plasma membrane"/>
    <property type="evidence" value="ECO:0007669"/>
    <property type="project" value="TreeGrafter"/>
</dbReference>
<dbReference type="Pfam" id="PF01562">
    <property type="entry name" value="Pep_M12B_propep"/>
    <property type="match status" value="1"/>
</dbReference>
<evidence type="ECO:0000256" key="3">
    <source>
        <dbReference type="SAM" id="Phobius"/>
    </source>
</evidence>
<dbReference type="SUPFAM" id="SSF55486">
    <property type="entry name" value="Metalloproteases ('zincins'), catalytic domain"/>
    <property type="match status" value="1"/>
</dbReference>
<evidence type="ECO:0000259" key="5">
    <source>
        <dbReference type="PROSITE" id="PS50215"/>
    </source>
</evidence>
<feature type="domain" description="Peptidase M12B" evidence="5">
    <location>
        <begin position="206"/>
        <end position="281"/>
    </location>
</feature>
<keyword evidence="1" id="KW-1015">Disulfide bond</keyword>
<dbReference type="SMART" id="SM00608">
    <property type="entry name" value="ACR"/>
    <property type="match status" value="1"/>
</dbReference>
<dbReference type="InterPro" id="IPR000742">
    <property type="entry name" value="EGF"/>
</dbReference>
<sequence>MVIGEARVSMRVVVLLWLEVSLFPSGLSQARRSQSLSSPDVVIPLKVTNRGRGANAPGWLSYSLQFGGRRHVVHMRVKKILVSRPVPVFTYTEEHALRQDHPFVPNDCYFHGYVEGVPESLVSLSTCAGGFQGMLQINDLTYEIQPIRHSTTFEHLVYKINTNEAEFSPMRCGLTNKAAHQQLEFEEAEKSTLKQNSTYNWWTHLWFLELVVVVDHNFFIYSQSNFSKVQENVFVVVNIVDSIYQQLGTYVILTGIEIWNHENVFPMISIEQVNECDLPEWCNGTSHQCPEDVYVQDGIPCSDGAYCYQKRCNKHDEQCREIFGEGAKSASQSCYKEINSQGNRFGHCGINGTTYLKCHTSDSFCGRVQCENVGDIPHLRDHSTLQYTHINGVTCWSIDYHLGMNTPDVGEVKDGTMCGPGNICIHKKCVNLSLLSHVCFPETCNMKGICNNKHHCHCGYGWSPPYCLHRGNGGSVDSGPASARRVFLPLVVTLSSSVLLLLLPAVFIYLRKHFGSKKTKTHSSD</sequence>
<dbReference type="PANTHER" id="PTHR11905">
    <property type="entry name" value="ADAM A DISINTEGRIN AND METALLOPROTEASE DOMAIN"/>
    <property type="match status" value="1"/>
</dbReference>
<evidence type="ECO:0000256" key="1">
    <source>
        <dbReference type="ARBA" id="ARBA00023157"/>
    </source>
</evidence>
<dbReference type="Pfam" id="PF01421">
    <property type="entry name" value="Reprolysin"/>
    <property type="match status" value="1"/>
</dbReference>
<keyword evidence="3" id="KW-0472">Membrane</keyword>
<reference evidence="6 7" key="1">
    <citation type="journal article" date="2019" name="PLoS ONE">
        <title>Genomic analyses reveal an absence of contemporary introgressive admixture between fin whales and blue whales, despite known hybrids.</title>
        <authorList>
            <person name="Westbury M.V."/>
            <person name="Petersen B."/>
            <person name="Lorenzen E.D."/>
        </authorList>
    </citation>
    <scope>NUCLEOTIDE SEQUENCE [LARGE SCALE GENOMIC DNA]</scope>
    <source>
        <strain evidence="6">FinWhale-01</strain>
    </source>
</reference>
<keyword evidence="3" id="KW-1133">Transmembrane helix</keyword>
<dbReference type="EMBL" id="SGJD01038780">
    <property type="protein sequence ID" value="KAB0341007.1"/>
    <property type="molecule type" value="Genomic_DNA"/>
</dbReference>
<dbReference type="GO" id="GO:0009897">
    <property type="term" value="C:external side of plasma membrane"/>
    <property type="evidence" value="ECO:0007669"/>
    <property type="project" value="TreeGrafter"/>
</dbReference>
<name>A0A643AU79_BALPH</name>
<feature type="signal peptide" evidence="4">
    <location>
        <begin position="1"/>
        <end position="30"/>
    </location>
</feature>
<dbReference type="InterPro" id="IPR006586">
    <property type="entry name" value="ADAM_Cys-rich"/>
</dbReference>
<dbReference type="PROSITE" id="PS50215">
    <property type="entry name" value="ADAM_MEPRO"/>
    <property type="match status" value="1"/>
</dbReference>